<dbReference type="Gene3D" id="3.40.50.620">
    <property type="entry name" value="HUPs"/>
    <property type="match status" value="1"/>
</dbReference>
<evidence type="ECO:0000256" key="1">
    <source>
        <dbReference type="ARBA" id="ARBA00022598"/>
    </source>
</evidence>
<dbReference type="CDD" id="cd01992">
    <property type="entry name" value="TilS_N"/>
    <property type="match status" value="1"/>
</dbReference>
<feature type="binding site" evidence="6">
    <location>
        <begin position="26"/>
        <end position="31"/>
    </location>
    <ligand>
        <name>ATP</name>
        <dbReference type="ChEBI" id="CHEBI:30616"/>
    </ligand>
</feature>
<dbReference type="InterPro" id="IPR011063">
    <property type="entry name" value="TilS/TtcA_N"/>
</dbReference>
<evidence type="ECO:0000256" key="5">
    <source>
        <dbReference type="ARBA" id="ARBA00048539"/>
    </source>
</evidence>
<dbReference type="Proteomes" id="UP000252167">
    <property type="component" value="Unassembled WGS sequence"/>
</dbReference>
<keyword evidence="3 6" id="KW-0547">Nucleotide-binding</keyword>
<dbReference type="GO" id="GO:0006400">
    <property type="term" value="P:tRNA modification"/>
    <property type="evidence" value="ECO:0007669"/>
    <property type="project" value="UniProtKB-UniRule"/>
</dbReference>
<dbReference type="PANTHER" id="PTHR43033">
    <property type="entry name" value="TRNA(ILE)-LYSIDINE SYNTHASE-RELATED"/>
    <property type="match status" value="1"/>
</dbReference>
<comment type="similarity">
    <text evidence="6">Belongs to the tRNA(Ile)-lysidine synthase family.</text>
</comment>
<dbReference type="GO" id="GO:0005524">
    <property type="term" value="F:ATP binding"/>
    <property type="evidence" value="ECO:0007669"/>
    <property type="project" value="UniProtKB-UniRule"/>
</dbReference>
<dbReference type="InterPro" id="IPR012094">
    <property type="entry name" value="tRNA_Ile_lys_synt"/>
</dbReference>
<keyword evidence="4 6" id="KW-0067">ATP-binding</keyword>
<dbReference type="EC" id="6.3.4.19" evidence="6"/>
<name>A0A365Y7Z2_9MICC</name>
<keyword evidence="1 6" id="KW-0436">Ligase</keyword>
<dbReference type="SUPFAM" id="SSF52402">
    <property type="entry name" value="Adenine nucleotide alpha hydrolases-like"/>
    <property type="match status" value="1"/>
</dbReference>
<dbReference type="PANTHER" id="PTHR43033:SF1">
    <property type="entry name" value="TRNA(ILE)-LYSIDINE SYNTHASE-RELATED"/>
    <property type="match status" value="1"/>
</dbReference>
<comment type="subcellular location">
    <subcellularLocation>
        <location evidence="6">Cytoplasm</location>
    </subcellularLocation>
</comment>
<dbReference type="EMBL" id="POAF01000015">
    <property type="protein sequence ID" value="RBL98479.1"/>
    <property type="molecule type" value="Genomic_DNA"/>
</dbReference>
<accession>A0A365Y7Z2</accession>
<proteinExistence type="inferred from homology"/>
<evidence type="ECO:0000256" key="2">
    <source>
        <dbReference type="ARBA" id="ARBA00022694"/>
    </source>
</evidence>
<organism evidence="8 9">
    <name type="scientific">Glutamicibacter soli</name>
    <dbReference type="NCBI Taxonomy" id="453836"/>
    <lineage>
        <taxon>Bacteria</taxon>
        <taxon>Bacillati</taxon>
        <taxon>Actinomycetota</taxon>
        <taxon>Actinomycetes</taxon>
        <taxon>Micrococcales</taxon>
        <taxon>Micrococcaceae</taxon>
        <taxon>Glutamicibacter</taxon>
    </lineage>
</organism>
<evidence type="ECO:0000256" key="6">
    <source>
        <dbReference type="HAMAP-Rule" id="MF_01161"/>
    </source>
</evidence>
<protein>
    <recommendedName>
        <fullName evidence="6">tRNA(Ile)-lysidine synthase</fullName>
        <ecNumber evidence="6">6.3.4.19</ecNumber>
    </recommendedName>
    <alternativeName>
        <fullName evidence="6">tRNA(Ile)-2-lysyl-cytidine synthase</fullName>
    </alternativeName>
    <alternativeName>
        <fullName evidence="6">tRNA(Ile)-lysidine synthetase</fullName>
    </alternativeName>
</protein>
<evidence type="ECO:0000313" key="9">
    <source>
        <dbReference type="Proteomes" id="UP000252167"/>
    </source>
</evidence>
<comment type="function">
    <text evidence="6">Ligates lysine onto the cytidine present at position 34 of the AUA codon-specific tRNA(Ile) that contains the anticodon CAU, in an ATP-dependent manner. Cytidine is converted to lysidine, thus changing the amino acid specificity of the tRNA from methionine to isoleucine.</text>
</comment>
<dbReference type="InterPro" id="IPR014729">
    <property type="entry name" value="Rossmann-like_a/b/a_fold"/>
</dbReference>
<keyword evidence="9" id="KW-1185">Reference proteome</keyword>
<dbReference type="Pfam" id="PF01171">
    <property type="entry name" value="ATP_bind_3"/>
    <property type="match status" value="1"/>
</dbReference>
<dbReference type="RefSeq" id="WP_113608171.1">
    <property type="nucleotide sequence ID" value="NZ_POAF01000015.1"/>
</dbReference>
<feature type="domain" description="tRNA(Ile)-lysidine/2-thiocytidine synthase N-terminal" evidence="7">
    <location>
        <begin position="22"/>
        <end position="188"/>
    </location>
</feature>
<dbReference type="NCBIfam" id="TIGR02432">
    <property type="entry name" value="lysidine_TilS_N"/>
    <property type="match status" value="1"/>
</dbReference>
<dbReference type="Gene3D" id="1.20.59.20">
    <property type="match status" value="1"/>
</dbReference>
<dbReference type="InterPro" id="IPR012795">
    <property type="entry name" value="tRNA_Ile_lys_synt_N"/>
</dbReference>
<keyword evidence="6" id="KW-0963">Cytoplasm</keyword>
<dbReference type="GO" id="GO:0005737">
    <property type="term" value="C:cytoplasm"/>
    <property type="evidence" value="ECO:0007669"/>
    <property type="project" value="UniProtKB-SubCell"/>
</dbReference>
<comment type="caution">
    <text evidence="8">The sequence shown here is derived from an EMBL/GenBank/DDBJ whole genome shotgun (WGS) entry which is preliminary data.</text>
</comment>
<sequence length="308" mass="32283">MSRAIDRARHAVAAAAPTGLSLAAVSGGADSLALAVAASQLPGDFGAVIVDHGLQAGSAQVADRAAGQCRELGLEPVLVLRVDTRPDEASARAARYEAFDRALQSTGAQRILLGHTRDDQAEQVLLGLLRGSGTRSLAGMPAVRGAYARPLLDLSRQDTEQICAGAGLEYWEDPSNTDTSYRRNLVRSEILPYLRGQLGEHIPQALARTAQLAAADADALDQWAGRAWAEHGTNLKSLADLPPAVASRVLRLAAADAGARNLGRERTAALCALAGVGTEKSKSAGPVQLEGKISAYRRSPVIVFTDSR</sequence>
<comment type="catalytic activity">
    <reaction evidence="5 6">
        <text>cytidine(34) in tRNA(Ile2) + L-lysine + ATP = lysidine(34) in tRNA(Ile2) + AMP + diphosphate + H(+)</text>
        <dbReference type="Rhea" id="RHEA:43744"/>
        <dbReference type="Rhea" id="RHEA-COMP:10625"/>
        <dbReference type="Rhea" id="RHEA-COMP:10670"/>
        <dbReference type="ChEBI" id="CHEBI:15378"/>
        <dbReference type="ChEBI" id="CHEBI:30616"/>
        <dbReference type="ChEBI" id="CHEBI:32551"/>
        <dbReference type="ChEBI" id="CHEBI:33019"/>
        <dbReference type="ChEBI" id="CHEBI:82748"/>
        <dbReference type="ChEBI" id="CHEBI:83665"/>
        <dbReference type="ChEBI" id="CHEBI:456215"/>
        <dbReference type="EC" id="6.3.4.19"/>
    </reaction>
</comment>
<gene>
    <name evidence="6 8" type="primary">tilS</name>
    <name evidence="8" type="ORF">C1H84_17730</name>
</gene>
<reference evidence="8 9" key="1">
    <citation type="submission" date="2018-01" db="EMBL/GenBank/DDBJ databases">
        <title>Glutamicibacter soli strain NHPC-3 Whole genome sequence and assembly.</title>
        <authorList>
            <person name="Choudhury P."/>
            <person name="Gupta D."/>
            <person name="Sengupta K."/>
            <person name="Jawed A."/>
            <person name="Sultana N."/>
            <person name="Saha P."/>
        </authorList>
    </citation>
    <scope>NUCLEOTIDE SEQUENCE [LARGE SCALE GENOMIC DNA]</scope>
    <source>
        <strain evidence="8 9">NHPC-3</strain>
    </source>
</reference>
<comment type="domain">
    <text evidence="6">The N-terminal region contains the highly conserved SGGXDS motif, predicted to be a P-loop motif involved in ATP binding.</text>
</comment>
<dbReference type="AlphaFoldDB" id="A0A365Y7Z2"/>
<dbReference type="HAMAP" id="MF_01161">
    <property type="entry name" value="tRNA_Ile_lys_synt"/>
    <property type="match status" value="1"/>
</dbReference>
<evidence type="ECO:0000313" key="8">
    <source>
        <dbReference type="EMBL" id="RBL98479.1"/>
    </source>
</evidence>
<evidence type="ECO:0000259" key="7">
    <source>
        <dbReference type="Pfam" id="PF01171"/>
    </source>
</evidence>
<evidence type="ECO:0000256" key="4">
    <source>
        <dbReference type="ARBA" id="ARBA00022840"/>
    </source>
</evidence>
<evidence type="ECO:0000256" key="3">
    <source>
        <dbReference type="ARBA" id="ARBA00022741"/>
    </source>
</evidence>
<keyword evidence="2 6" id="KW-0819">tRNA processing</keyword>
<dbReference type="GO" id="GO:0032267">
    <property type="term" value="F:tRNA(Ile)-lysidine synthase activity"/>
    <property type="evidence" value="ECO:0007669"/>
    <property type="project" value="UniProtKB-EC"/>
</dbReference>
<dbReference type="SUPFAM" id="SSF82829">
    <property type="entry name" value="MesJ substrate recognition domain-like"/>
    <property type="match status" value="1"/>
</dbReference>